<evidence type="ECO:0000313" key="2">
    <source>
        <dbReference type="EMBL" id="KAG2640098.1"/>
    </source>
</evidence>
<comment type="caution">
    <text evidence="2">The sequence shown here is derived from an EMBL/GenBank/DDBJ whole genome shotgun (WGS) entry which is preliminary data.</text>
</comment>
<accession>A0A8T0VYC5</accession>
<dbReference type="Proteomes" id="UP000823388">
    <property type="component" value="Chromosome 2K"/>
</dbReference>
<keyword evidence="3" id="KW-1185">Reference proteome</keyword>
<sequence length="243" mass="27447">MYRPPRRSTADGGAGMWNPPSAAVPFGQNAQGRFDPEAHRFNGEFDPFGVGLMRHRVVPPASNQVRLADDLVEYEEEDAEEARTGAMGSRSHTDLILNGYEESQDDPLTNQAPATAKSSQGRTKNFSSEEDILLVSAWLNVGMDAISGVDQSQGTYWRRIHEYFHANKSFESTRTEVSLINRWSTIQHDVNLFCGCLSRIELRNQSGSRVDDKVNTLLQRYDHLKIVRIRFLPGVYISSFVYF</sequence>
<evidence type="ECO:0000256" key="1">
    <source>
        <dbReference type="SAM" id="MobiDB-lite"/>
    </source>
</evidence>
<dbReference type="OrthoDB" id="674687at2759"/>
<feature type="compositionally biased region" description="Polar residues" evidence="1">
    <location>
        <begin position="106"/>
        <end position="123"/>
    </location>
</feature>
<feature type="region of interest" description="Disordered" evidence="1">
    <location>
        <begin position="1"/>
        <end position="35"/>
    </location>
</feature>
<evidence type="ECO:0000313" key="3">
    <source>
        <dbReference type="Proteomes" id="UP000823388"/>
    </source>
</evidence>
<protein>
    <submittedName>
        <fullName evidence="2">Uncharacterized protein</fullName>
    </submittedName>
</protein>
<dbReference type="AlphaFoldDB" id="A0A8T0VYC5"/>
<dbReference type="EMBL" id="CM029039">
    <property type="protein sequence ID" value="KAG2640098.1"/>
    <property type="molecule type" value="Genomic_DNA"/>
</dbReference>
<dbReference type="PANTHER" id="PTHR45125">
    <property type="entry name" value="F21J9.4-RELATED"/>
    <property type="match status" value="1"/>
</dbReference>
<name>A0A8T0VYC5_PANVG</name>
<feature type="region of interest" description="Disordered" evidence="1">
    <location>
        <begin position="103"/>
        <end position="123"/>
    </location>
</feature>
<dbReference type="PANTHER" id="PTHR45125:SF3">
    <property type="entry name" value="NO-APICAL-MERISTEM-ASSOCIATED CARBOXY-TERMINAL DOMAIN PROTEIN"/>
    <property type="match status" value="1"/>
</dbReference>
<organism evidence="2 3">
    <name type="scientific">Panicum virgatum</name>
    <name type="common">Blackwell switchgrass</name>
    <dbReference type="NCBI Taxonomy" id="38727"/>
    <lineage>
        <taxon>Eukaryota</taxon>
        <taxon>Viridiplantae</taxon>
        <taxon>Streptophyta</taxon>
        <taxon>Embryophyta</taxon>
        <taxon>Tracheophyta</taxon>
        <taxon>Spermatophyta</taxon>
        <taxon>Magnoliopsida</taxon>
        <taxon>Liliopsida</taxon>
        <taxon>Poales</taxon>
        <taxon>Poaceae</taxon>
        <taxon>PACMAD clade</taxon>
        <taxon>Panicoideae</taxon>
        <taxon>Panicodae</taxon>
        <taxon>Paniceae</taxon>
        <taxon>Panicinae</taxon>
        <taxon>Panicum</taxon>
        <taxon>Panicum sect. Hiantes</taxon>
    </lineage>
</organism>
<proteinExistence type="predicted"/>
<gene>
    <name evidence="2" type="ORF">PVAP13_2KG070416</name>
</gene>
<reference evidence="2" key="1">
    <citation type="submission" date="2020-05" db="EMBL/GenBank/DDBJ databases">
        <title>WGS assembly of Panicum virgatum.</title>
        <authorList>
            <person name="Lovell J.T."/>
            <person name="Jenkins J."/>
            <person name="Shu S."/>
            <person name="Juenger T.E."/>
            <person name="Schmutz J."/>
        </authorList>
    </citation>
    <scope>NUCLEOTIDE SEQUENCE</scope>
    <source>
        <strain evidence="2">AP13</strain>
    </source>
</reference>